<dbReference type="InterPro" id="IPR004155">
    <property type="entry name" value="PBS_lyase_HEAT"/>
</dbReference>
<dbReference type="SMART" id="SM00567">
    <property type="entry name" value="EZ_HEAT"/>
    <property type="match status" value="6"/>
</dbReference>
<evidence type="ECO:0000256" key="8">
    <source>
        <dbReference type="ARBA" id="ARBA00023256"/>
    </source>
</evidence>
<comment type="catalytic activity">
    <reaction evidence="1 9">
        <text>[eIF5A protein]-deoxyhypusine + AH2 + O2 = [eIF5A protein]-hypusine + A + H2O</text>
        <dbReference type="Rhea" id="RHEA:14101"/>
        <dbReference type="Rhea" id="RHEA-COMP:10144"/>
        <dbReference type="Rhea" id="RHEA-COMP:12592"/>
        <dbReference type="ChEBI" id="CHEBI:13193"/>
        <dbReference type="ChEBI" id="CHEBI:15377"/>
        <dbReference type="ChEBI" id="CHEBI:15379"/>
        <dbReference type="ChEBI" id="CHEBI:17499"/>
        <dbReference type="ChEBI" id="CHEBI:82657"/>
        <dbReference type="ChEBI" id="CHEBI:91175"/>
        <dbReference type="EC" id="1.14.99.29"/>
    </reaction>
</comment>
<keyword evidence="7 9" id="KW-0503">Monooxygenase</keyword>
<dbReference type="Gene3D" id="1.25.10.10">
    <property type="entry name" value="Leucine-rich Repeat Variant"/>
    <property type="match status" value="2"/>
</dbReference>
<keyword evidence="11" id="KW-1185">Reference proteome</keyword>
<comment type="cofactor">
    <cofactor evidence="9">
        <name>Fe(2+)</name>
        <dbReference type="ChEBI" id="CHEBI:29033"/>
    </cofactor>
    <text evidence="9">Binds 2 Fe(2+) ions per subunit.</text>
</comment>
<evidence type="ECO:0000313" key="10">
    <source>
        <dbReference type="EMBL" id="KXS09760.1"/>
    </source>
</evidence>
<evidence type="ECO:0000256" key="9">
    <source>
        <dbReference type="HAMAP-Rule" id="MF_03101"/>
    </source>
</evidence>
<proteinExistence type="inferred from homology"/>
<dbReference type="UniPathway" id="UPA00354"/>
<dbReference type="AlphaFoldDB" id="A0A138ZZ39"/>
<evidence type="ECO:0000313" key="11">
    <source>
        <dbReference type="Proteomes" id="UP000070544"/>
    </source>
</evidence>
<reference evidence="10 11" key="1">
    <citation type="journal article" date="2015" name="Genome Biol. Evol.">
        <title>Phylogenomic analyses indicate that early fungi evolved digesting cell walls of algal ancestors of land plants.</title>
        <authorList>
            <person name="Chang Y."/>
            <person name="Wang S."/>
            <person name="Sekimoto S."/>
            <person name="Aerts A.L."/>
            <person name="Choi C."/>
            <person name="Clum A."/>
            <person name="LaButti K.M."/>
            <person name="Lindquist E.A."/>
            <person name="Yee Ngan C."/>
            <person name="Ohm R.A."/>
            <person name="Salamov A.A."/>
            <person name="Grigoriev I.V."/>
            <person name="Spatafora J.W."/>
            <person name="Berbee M.L."/>
        </authorList>
    </citation>
    <scope>NUCLEOTIDE SEQUENCE [LARGE SCALE GENOMIC DNA]</scope>
    <source>
        <strain evidence="10 11">JEL478</strain>
    </source>
</reference>
<evidence type="ECO:0000256" key="1">
    <source>
        <dbReference type="ARBA" id="ARBA00000068"/>
    </source>
</evidence>
<organism evidence="10 11">
    <name type="scientific">Gonapodya prolifera (strain JEL478)</name>
    <name type="common">Monoblepharis prolifera</name>
    <dbReference type="NCBI Taxonomy" id="1344416"/>
    <lineage>
        <taxon>Eukaryota</taxon>
        <taxon>Fungi</taxon>
        <taxon>Fungi incertae sedis</taxon>
        <taxon>Chytridiomycota</taxon>
        <taxon>Chytridiomycota incertae sedis</taxon>
        <taxon>Monoblepharidomycetes</taxon>
        <taxon>Monoblepharidales</taxon>
        <taxon>Gonapodyaceae</taxon>
        <taxon>Gonapodya</taxon>
    </lineage>
</organism>
<sequence>MVAAERTSRHQELEARLLGAGKVPLADRFRALFELRHIGDDTAVDIIAKAFTDSSALLKHELAYVLGQMRKVSAIPHLTVVLENTDEAPMVRHEAAEALGAIGDPKSLPVLRKYLADPEKVVSQTCELAVANIEHTESKESEQPRYGSVYMSVDPAPALTKELPVSELRSKLLNPKLPLFERYRAMFSLRNKGDEEAIAALGAGFCDDSALFRHEIAYVFGQMQHPASVPYLLKVLANTTEEPIVRHEAAEALGSIGTEECLPALKKYRGDAEVDRVIQESCDVGVDMWEWENNIS</sequence>
<feature type="binding site" evidence="9">
    <location>
        <position position="248"/>
    </location>
    <ligand>
        <name>Fe cation</name>
        <dbReference type="ChEBI" id="CHEBI:24875"/>
        <label>2</label>
    </ligand>
</feature>
<dbReference type="GO" id="GO:0046872">
    <property type="term" value="F:metal ion binding"/>
    <property type="evidence" value="ECO:0007669"/>
    <property type="project" value="UniProtKB-KW"/>
</dbReference>
<comment type="subcellular location">
    <subcellularLocation>
        <location evidence="9">Cytoplasm</location>
    </subcellularLocation>
    <subcellularLocation>
        <location evidence="9">Nucleus</location>
    </subcellularLocation>
</comment>
<evidence type="ECO:0000256" key="3">
    <source>
        <dbReference type="ARBA" id="ARBA00022723"/>
    </source>
</evidence>
<evidence type="ECO:0000256" key="2">
    <source>
        <dbReference type="ARBA" id="ARBA00005041"/>
    </source>
</evidence>
<dbReference type="FunFam" id="1.25.10.10:FF:000099">
    <property type="entry name" value="Deoxyhypusine hydroxylase"/>
    <property type="match status" value="1"/>
</dbReference>
<gene>
    <name evidence="9" type="primary">LIA1</name>
    <name evidence="10" type="ORF">M427DRAFT_116863</name>
</gene>
<protein>
    <recommendedName>
        <fullName evidence="9">Deoxyhypusine hydroxylase</fullName>
        <shortName evidence="9">DOHH</shortName>
        <ecNumber evidence="9">1.14.99.29</ecNumber>
    </recommendedName>
    <alternativeName>
        <fullName evidence="9">Deoxyhypusine dioxygenase</fullName>
    </alternativeName>
    <alternativeName>
        <fullName evidence="9">Deoxyhypusine monooxygenase</fullName>
    </alternativeName>
</protein>
<dbReference type="Proteomes" id="UP000070544">
    <property type="component" value="Unassembled WGS sequence"/>
</dbReference>
<dbReference type="PANTHER" id="PTHR12697">
    <property type="entry name" value="PBS LYASE HEAT-LIKE PROTEIN"/>
    <property type="match status" value="1"/>
</dbReference>
<evidence type="ECO:0000256" key="6">
    <source>
        <dbReference type="ARBA" id="ARBA00023004"/>
    </source>
</evidence>
<feature type="binding site" evidence="9">
    <location>
        <position position="94"/>
    </location>
    <ligand>
        <name>Fe cation</name>
        <dbReference type="ChEBI" id="CHEBI:24875"/>
        <label>1</label>
    </ligand>
</feature>
<dbReference type="SUPFAM" id="SSF48371">
    <property type="entry name" value="ARM repeat"/>
    <property type="match status" value="2"/>
</dbReference>
<feature type="binding site" evidence="9">
    <location>
        <position position="93"/>
    </location>
    <ligand>
        <name>Fe cation</name>
        <dbReference type="ChEBI" id="CHEBI:24875"/>
        <label>1</label>
    </ligand>
</feature>
<keyword evidence="9" id="KW-0539">Nucleus</keyword>
<comment type="pathway">
    <text evidence="2 9">Protein modification; eIF5A hypusination.</text>
</comment>
<dbReference type="InterPro" id="IPR016024">
    <property type="entry name" value="ARM-type_fold"/>
</dbReference>
<dbReference type="HAMAP" id="MF_03101">
    <property type="entry name" value="Deoxyhypusine_hydroxylase"/>
    <property type="match status" value="1"/>
</dbReference>
<evidence type="ECO:0000256" key="7">
    <source>
        <dbReference type="ARBA" id="ARBA00023033"/>
    </source>
</evidence>
<dbReference type="GO" id="GO:0019135">
    <property type="term" value="F:deoxyhypusine monooxygenase activity"/>
    <property type="evidence" value="ECO:0007669"/>
    <property type="project" value="UniProtKB-UniRule"/>
</dbReference>
<evidence type="ECO:0000256" key="5">
    <source>
        <dbReference type="ARBA" id="ARBA00023002"/>
    </source>
</evidence>
<evidence type="ECO:0000256" key="4">
    <source>
        <dbReference type="ARBA" id="ARBA00022737"/>
    </source>
</evidence>
<feature type="binding site" evidence="9">
    <location>
        <position position="215"/>
    </location>
    <ligand>
        <name>Fe cation</name>
        <dbReference type="ChEBI" id="CHEBI:24875"/>
        <label>2</label>
    </ligand>
</feature>
<dbReference type="InterPro" id="IPR011989">
    <property type="entry name" value="ARM-like"/>
</dbReference>
<dbReference type="EMBL" id="KQ965850">
    <property type="protein sequence ID" value="KXS09760.1"/>
    <property type="molecule type" value="Genomic_DNA"/>
</dbReference>
<feature type="binding site" evidence="9">
    <location>
        <position position="214"/>
    </location>
    <ligand>
        <name>Fe cation</name>
        <dbReference type="ChEBI" id="CHEBI:24875"/>
        <label>2</label>
    </ligand>
</feature>
<dbReference type="OrthoDB" id="421002at2759"/>
<dbReference type="InterPro" id="IPR027517">
    <property type="entry name" value="Deoxyhypusine_hydroxylase"/>
</dbReference>
<accession>A0A138ZZ39</accession>
<keyword evidence="4" id="KW-0677">Repeat</keyword>
<dbReference type="EC" id="1.14.99.29" evidence="9"/>
<dbReference type="Pfam" id="PF13646">
    <property type="entry name" value="HEAT_2"/>
    <property type="match status" value="2"/>
</dbReference>
<dbReference type="PANTHER" id="PTHR12697:SF5">
    <property type="entry name" value="DEOXYHYPUSINE HYDROXYLASE"/>
    <property type="match status" value="1"/>
</dbReference>
<keyword evidence="8 9" id="KW-0386">Hypusine biosynthesis</keyword>
<dbReference type="OMA" id="LQEPCSI"/>
<feature type="binding site" evidence="9">
    <location>
        <position position="60"/>
    </location>
    <ligand>
        <name>Fe cation</name>
        <dbReference type="ChEBI" id="CHEBI:24875"/>
        <label>1</label>
    </ligand>
</feature>
<name>A0A138ZZ39_GONPJ</name>
<keyword evidence="9" id="KW-0963">Cytoplasm</keyword>
<feature type="binding site" evidence="9">
    <location>
        <position position="61"/>
    </location>
    <ligand>
        <name>Fe cation</name>
        <dbReference type="ChEBI" id="CHEBI:24875"/>
        <label>1</label>
    </ligand>
</feature>
<dbReference type="GO" id="GO:0005634">
    <property type="term" value="C:nucleus"/>
    <property type="evidence" value="ECO:0007669"/>
    <property type="project" value="UniProtKB-SubCell"/>
</dbReference>
<keyword evidence="5 9" id="KW-0560">Oxidoreductase</keyword>
<dbReference type="STRING" id="1344416.A0A138ZZ39"/>
<keyword evidence="3 9" id="KW-0479">Metal-binding</keyword>
<comment type="similarity">
    <text evidence="9">Belongs to the deoxyhypusine hydroxylase family.</text>
</comment>
<feature type="binding site" evidence="9">
    <location>
        <position position="247"/>
    </location>
    <ligand>
        <name>Fe cation</name>
        <dbReference type="ChEBI" id="CHEBI:24875"/>
        <label>2</label>
    </ligand>
</feature>
<dbReference type="GO" id="GO:0005737">
    <property type="term" value="C:cytoplasm"/>
    <property type="evidence" value="ECO:0007669"/>
    <property type="project" value="UniProtKB-SubCell"/>
</dbReference>
<comment type="function">
    <text evidence="9">Catalyzes the hydroxylation of the N(6)-(4-aminobutyl)-L-lysine intermediate to form hypusine, an essential post-translational modification only found in mature eIF-5A factor.</text>
</comment>
<dbReference type="Pfam" id="PF03130">
    <property type="entry name" value="HEAT_PBS"/>
    <property type="match status" value="1"/>
</dbReference>
<keyword evidence="6 9" id="KW-0408">Iron</keyword>